<gene>
    <name evidence="2" type="ORF">H8E29_11965</name>
</gene>
<organism evidence="2 3">
    <name type="scientific">Candidatus Desulfolinea nitratireducens</name>
    <dbReference type="NCBI Taxonomy" id="2841698"/>
    <lineage>
        <taxon>Bacteria</taxon>
        <taxon>Bacillati</taxon>
        <taxon>Chloroflexota</taxon>
        <taxon>Anaerolineae</taxon>
        <taxon>Anaerolineales</taxon>
        <taxon>Anaerolineales incertae sedis</taxon>
        <taxon>Candidatus Desulfolinea</taxon>
    </lineage>
</organism>
<comment type="caution">
    <text evidence="2">The sequence shown here is derived from an EMBL/GenBank/DDBJ whole genome shotgun (WGS) entry which is preliminary data.</text>
</comment>
<proteinExistence type="predicted"/>
<reference evidence="2 3" key="1">
    <citation type="submission" date="2020-08" db="EMBL/GenBank/DDBJ databases">
        <title>Bridging the membrane lipid divide: bacteria of the FCB group superphylum have the potential to synthesize archaeal ether lipids.</title>
        <authorList>
            <person name="Villanueva L."/>
            <person name="Von Meijenfeldt F.A.B."/>
            <person name="Westbye A.B."/>
            <person name="Yadav S."/>
            <person name="Hopmans E.C."/>
            <person name="Dutilh B.E."/>
            <person name="Sinninghe Damste J.S."/>
        </authorList>
    </citation>
    <scope>NUCLEOTIDE SEQUENCE [LARGE SCALE GENOMIC DNA]</scope>
    <source>
        <strain evidence="2">NIOZ-UU36</strain>
    </source>
</reference>
<evidence type="ECO:0000313" key="2">
    <source>
        <dbReference type="EMBL" id="MBC8335973.1"/>
    </source>
</evidence>
<dbReference type="AlphaFoldDB" id="A0A8J6NM78"/>
<dbReference type="EMBL" id="JACNJN010000133">
    <property type="protein sequence ID" value="MBC8335973.1"/>
    <property type="molecule type" value="Genomic_DNA"/>
</dbReference>
<evidence type="ECO:0000259" key="1">
    <source>
        <dbReference type="PROSITE" id="PS50910"/>
    </source>
</evidence>
<dbReference type="SUPFAM" id="SSF81593">
    <property type="entry name" value="Nucleotidyltransferase substrate binding subunit/domain"/>
    <property type="match status" value="1"/>
</dbReference>
<evidence type="ECO:0000313" key="3">
    <source>
        <dbReference type="Proteomes" id="UP000614469"/>
    </source>
</evidence>
<dbReference type="Gene3D" id="1.20.120.330">
    <property type="entry name" value="Nucleotidyltransferases domain 2"/>
    <property type="match status" value="1"/>
</dbReference>
<feature type="domain" description="HEPN" evidence="1">
    <location>
        <begin position="12"/>
        <end position="116"/>
    </location>
</feature>
<dbReference type="Proteomes" id="UP000614469">
    <property type="component" value="Unassembled WGS sequence"/>
</dbReference>
<protein>
    <submittedName>
        <fullName evidence="2">HEPN domain-containing protein</fullName>
    </submittedName>
</protein>
<sequence>MKAATAEWVSKAEGDFATAGREIRARKNPNYDAVCFHCQQCAEKYLKALLQENEKHFPKIHNLLELLAMILKFDRSYEFLKADLDVLEEFSVRYRYPGDAAEIEEAQSAFAAVKTVRTFLRGNLKA</sequence>
<dbReference type="SMART" id="SM00748">
    <property type="entry name" value="HEPN"/>
    <property type="match status" value="1"/>
</dbReference>
<name>A0A8J6NM78_9CHLR</name>
<dbReference type="InterPro" id="IPR007842">
    <property type="entry name" value="HEPN_dom"/>
</dbReference>
<accession>A0A8J6NM78</accession>
<dbReference type="PROSITE" id="PS50910">
    <property type="entry name" value="HEPN"/>
    <property type="match status" value="1"/>
</dbReference>
<dbReference type="Pfam" id="PF05168">
    <property type="entry name" value="HEPN"/>
    <property type="match status" value="1"/>
</dbReference>